<evidence type="ECO:0008006" key="5">
    <source>
        <dbReference type="Google" id="ProtNLM"/>
    </source>
</evidence>
<dbReference type="STRING" id="1802661.A2649_02345"/>
<reference evidence="3 4" key="1">
    <citation type="journal article" date="2016" name="Nat. Commun.">
        <title>Thousands of microbial genomes shed light on interconnected biogeochemical processes in an aquifer system.</title>
        <authorList>
            <person name="Anantharaman K."/>
            <person name="Brown C.T."/>
            <person name="Hug L.A."/>
            <person name="Sharon I."/>
            <person name="Castelle C.J."/>
            <person name="Probst A.J."/>
            <person name="Thomas B.C."/>
            <person name="Singh A."/>
            <person name="Wilkins M.J."/>
            <person name="Karaoz U."/>
            <person name="Brodie E.L."/>
            <person name="Williams K.H."/>
            <person name="Hubbard S.S."/>
            <person name="Banfield J.F."/>
        </authorList>
    </citation>
    <scope>NUCLEOTIDE SEQUENCE [LARGE SCALE GENOMIC DNA]</scope>
</reference>
<dbReference type="GO" id="GO:0006633">
    <property type="term" value="P:fatty acid biosynthetic process"/>
    <property type="evidence" value="ECO:0007669"/>
    <property type="project" value="TreeGrafter"/>
</dbReference>
<evidence type="ECO:0000256" key="1">
    <source>
        <dbReference type="ARBA" id="ARBA00006484"/>
    </source>
</evidence>
<dbReference type="EMBL" id="MGJB01000008">
    <property type="protein sequence ID" value="OGM98823.1"/>
    <property type="molecule type" value="Genomic_DNA"/>
</dbReference>
<organism evidence="3 4">
    <name type="scientific">Candidatus Yanofskybacteria bacterium RIFCSPHIGHO2_01_FULL_41_26</name>
    <dbReference type="NCBI Taxonomy" id="1802661"/>
    <lineage>
        <taxon>Bacteria</taxon>
        <taxon>Candidatus Yanofskyibacteriota</taxon>
    </lineage>
</organism>
<comment type="similarity">
    <text evidence="1">Belongs to the short-chain dehydrogenases/reductases (SDR) family.</text>
</comment>
<dbReference type="InterPro" id="IPR020904">
    <property type="entry name" value="Sc_DH/Rdtase_CS"/>
</dbReference>
<dbReference type="PRINTS" id="PR00080">
    <property type="entry name" value="SDRFAMILY"/>
</dbReference>
<dbReference type="NCBIfam" id="NF005559">
    <property type="entry name" value="PRK07231.1"/>
    <property type="match status" value="1"/>
</dbReference>
<dbReference type="FunFam" id="3.40.50.720:FF:000084">
    <property type="entry name" value="Short-chain dehydrogenase reductase"/>
    <property type="match status" value="1"/>
</dbReference>
<dbReference type="GO" id="GO:0048038">
    <property type="term" value="F:quinone binding"/>
    <property type="evidence" value="ECO:0007669"/>
    <property type="project" value="TreeGrafter"/>
</dbReference>
<dbReference type="GO" id="GO:0016616">
    <property type="term" value="F:oxidoreductase activity, acting on the CH-OH group of donors, NAD or NADP as acceptor"/>
    <property type="evidence" value="ECO:0007669"/>
    <property type="project" value="TreeGrafter"/>
</dbReference>
<dbReference type="NCBIfam" id="NF009466">
    <property type="entry name" value="PRK12826.1-2"/>
    <property type="match status" value="1"/>
</dbReference>
<dbReference type="InterPro" id="IPR036291">
    <property type="entry name" value="NAD(P)-bd_dom_sf"/>
</dbReference>
<proteinExistence type="inferred from homology"/>
<gene>
    <name evidence="3" type="ORF">A2649_02345</name>
</gene>
<evidence type="ECO:0000313" key="4">
    <source>
        <dbReference type="Proteomes" id="UP000176893"/>
    </source>
</evidence>
<evidence type="ECO:0000256" key="2">
    <source>
        <dbReference type="ARBA" id="ARBA00023002"/>
    </source>
</evidence>
<comment type="caution">
    <text evidence="3">The sequence shown here is derived from an EMBL/GenBank/DDBJ whole genome shotgun (WGS) entry which is preliminary data.</text>
</comment>
<keyword evidence="2" id="KW-0560">Oxidoreductase</keyword>
<evidence type="ECO:0000313" key="3">
    <source>
        <dbReference type="EMBL" id="OGM98823.1"/>
    </source>
</evidence>
<dbReference type="Proteomes" id="UP000176893">
    <property type="component" value="Unassembled WGS sequence"/>
</dbReference>
<protein>
    <recommendedName>
        <fullName evidence="5">Short-chain dehydrogenase</fullName>
    </recommendedName>
</protein>
<dbReference type="SUPFAM" id="SSF51735">
    <property type="entry name" value="NAD(P)-binding Rossmann-fold domains"/>
    <property type="match status" value="1"/>
</dbReference>
<dbReference type="PANTHER" id="PTHR42760:SF133">
    <property type="entry name" value="3-OXOACYL-[ACYL-CARRIER-PROTEIN] REDUCTASE"/>
    <property type="match status" value="1"/>
</dbReference>
<dbReference type="AlphaFoldDB" id="A0A1F8ED89"/>
<dbReference type="PROSITE" id="PS00061">
    <property type="entry name" value="ADH_SHORT"/>
    <property type="match status" value="1"/>
</dbReference>
<dbReference type="Gene3D" id="3.40.50.720">
    <property type="entry name" value="NAD(P)-binding Rossmann-like Domain"/>
    <property type="match status" value="1"/>
</dbReference>
<name>A0A1F8ED89_9BACT</name>
<sequence length="263" mass="27931">MFELKDKVALVTGARQGMGRAHALALAGQGAKVVVTNRTIEGCQVVVDEIVSKGGEAVCFAMDVTNKAEIDQVFDEVIKKYGRLDILVNNAGIFVPKPALEITEEDWDKMININLKGQFLCAQRAAKEMAKNIRHPSTDGGGGRIINISSIASGGTGIGFIGAAHYAASKGGIIGMTETLATEWAELGVNVNAIAPGAIDTPMVREPGKELGKEINEEILTRVPLKRIGKPEEVSAMVIFLASEEASYVTGATFYVDGGWLAQ</sequence>
<dbReference type="Pfam" id="PF13561">
    <property type="entry name" value="adh_short_C2"/>
    <property type="match status" value="1"/>
</dbReference>
<dbReference type="PANTHER" id="PTHR42760">
    <property type="entry name" value="SHORT-CHAIN DEHYDROGENASES/REDUCTASES FAMILY MEMBER"/>
    <property type="match status" value="1"/>
</dbReference>
<dbReference type="InterPro" id="IPR002347">
    <property type="entry name" value="SDR_fam"/>
</dbReference>
<dbReference type="PRINTS" id="PR00081">
    <property type="entry name" value="GDHRDH"/>
</dbReference>
<accession>A0A1F8ED89</accession>